<evidence type="ECO:0000313" key="2">
    <source>
        <dbReference type="Proteomes" id="UP001195483"/>
    </source>
</evidence>
<protein>
    <submittedName>
        <fullName evidence="1">Uncharacterized protein</fullName>
    </submittedName>
</protein>
<proteinExistence type="predicted"/>
<keyword evidence="2" id="KW-1185">Reference proteome</keyword>
<dbReference type="Proteomes" id="UP001195483">
    <property type="component" value="Unassembled WGS sequence"/>
</dbReference>
<accession>A0AAE0RNG4</accession>
<organism evidence="1 2">
    <name type="scientific">Potamilus streckersoni</name>
    <dbReference type="NCBI Taxonomy" id="2493646"/>
    <lineage>
        <taxon>Eukaryota</taxon>
        <taxon>Metazoa</taxon>
        <taxon>Spiralia</taxon>
        <taxon>Lophotrochozoa</taxon>
        <taxon>Mollusca</taxon>
        <taxon>Bivalvia</taxon>
        <taxon>Autobranchia</taxon>
        <taxon>Heteroconchia</taxon>
        <taxon>Palaeoheterodonta</taxon>
        <taxon>Unionida</taxon>
        <taxon>Unionoidea</taxon>
        <taxon>Unionidae</taxon>
        <taxon>Ambleminae</taxon>
        <taxon>Lampsilini</taxon>
        <taxon>Potamilus</taxon>
    </lineage>
</organism>
<comment type="caution">
    <text evidence="1">The sequence shown here is derived from an EMBL/GenBank/DDBJ whole genome shotgun (WGS) entry which is preliminary data.</text>
</comment>
<gene>
    <name evidence="1" type="ORF">CHS0354_005551</name>
</gene>
<reference evidence="1" key="2">
    <citation type="journal article" date="2021" name="Genome Biol. Evol.">
        <title>Developing a high-quality reference genome for a parasitic bivalve with doubly uniparental inheritance (Bivalvia: Unionida).</title>
        <authorList>
            <person name="Smith C.H."/>
        </authorList>
    </citation>
    <scope>NUCLEOTIDE SEQUENCE</scope>
    <source>
        <strain evidence="1">CHS0354</strain>
        <tissue evidence="1">Mantle</tissue>
    </source>
</reference>
<reference evidence="1" key="1">
    <citation type="journal article" date="2021" name="Genome Biol. Evol.">
        <title>A High-Quality Reference Genome for a Parasitic Bivalve with Doubly Uniparental Inheritance (Bivalvia: Unionida).</title>
        <authorList>
            <person name="Smith C.H."/>
        </authorList>
    </citation>
    <scope>NUCLEOTIDE SEQUENCE</scope>
    <source>
        <strain evidence="1">CHS0354</strain>
    </source>
</reference>
<dbReference type="EMBL" id="JAEAOA010000394">
    <property type="protein sequence ID" value="KAK3576717.1"/>
    <property type="molecule type" value="Genomic_DNA"/>
</dbReference>
<reference evidence="1" key="3">
    <citation type="submission" date="2023-05" db="EMBL/GenBank/DDBJ databases">
        <authorList>
            <person name="Smith C.H."/>
        </authorList>
    </citation>
    <scope>NUCLEOTIDE SEQUENCE</scope>
    <source>
        <strain evidence="1">CHS0354</strain>
        <tissue evidence="1">Mantle</tissue>
    </source>
</reference>
<dbReference type="AlphaFoldDB" id="A0AAE0RNG4"/>
<evidence type="ECO:0000313" key="1">
    <source>
        <dbReference type="EMBL" id="KAK3576717.1"/>
    </source>
</evidence>
<sequence>MRLYHVAKPGNNKHYTTSPSHPMTNIISRRQASQRHKLYHVAKPANDKHYITSPSQPTTNIIPRRQAIQRQTYLELALFDDRSGSLVVRASASNMEVCLFETRLSHTKDL</sequence>
<name>A0AAE0RNG4_9BIVA</name>